<keyword evidence="2" id="KW-1185">Reference proteome</keyword>
<comment type="caution">
    <text evidence="1">The sequence shown here is derived from an EMBL/GenBank/DDBJ whole genome shotgun (WGS) entry which is preliminary data.</text>
</comment>
<accession>A0A9X3X7S3</accession>
<gene>
    <name evidence="1" type="ORF">KEG57_32515</name>
</gene>
<dbReference type="Proteomes" id="UP001151081">
    <property type="component" value="Unassembled WGS sequence"/>
</dbReference>
<evidence type="ECO:0000313" key="1">
    <source>
        <dbReference type="EMBL" id="MDC3985247.1"/>
    </source>
</evidence>
<dbReference type="AlphaFoldDB" id="A0A9X3X7S3"/>
<dbReference type="EMBL" id="JAGTJJ010000027">
    <property type="protein sequence ID" value="MDC3985247.1"/>
    <property type="molecule type" value="Genomic_DNA"/>
</dbReference>
<dbReference type="RefSeq" id="WP_272424143.1">
    <property type="nucleotide sequence ID" value="NZ_JAGTJJ010000027.1"/>
</dbReference>
<reference evidence="1 2" key="1">
    <citation type="submission" date="2021-04" db="EMBL/GenBank/DDBJ databases">
        <title>Genome analysis of Polyangium sp.</title>
        <authorList>
            <person name="Li Y."/>
            <person name="Wang J."/>
        </authorList>
    </citation>
    <scope>NUCLEOTIDE SEQUENCE [LARGE SCALE GENOMIC DNA]</scope>
    <source>
        <strain evidence="1 2">SDU14</strain>
    </source>
</reference>
<sequence>MAISKEKMQSWAMRMIEEARPPSRTITAIDDLLALRSFFHGDRTLLFGMKTTPDAFEDPSALIEEARGALREWFDHFAEIGDAKEQARLYYRLEHMIDIPEPELVRQERAANEARESAKRDALSVLPRPLDAVAAVSPSLAAALQNPQGERSEDFFAEYGEALTPKGNTSLDMSNFDWLSADPDWDELVGSRFDAPFFPIAGSDGDYVGVLVFLEAPDDDAVVLYYSHEEGFFFMAESLQHWNAMCDAASAGGRGVKKKADRARGSAPRWKIDGALPPNAYGDALARAEAIIERLHRGS</sequence>
<evidence type="ECO:0000313" key="2">
    <source>
        <dbReference type="Proteomes" id="UP001151081"/>
    </source>
</evidence>
<proteinExistence type="predicted"/>
<protein>
    <submittedName>
        <fullName evidence="1">Uncharacterized protein</fullName>
    </submittedName>
</protein>
<name>A0A9X3X7S3_9BACT</name>
<organism evidence="1 2">
    <name type="scientific">Polyangium jinanense</name>
    <dbReference type="NCBI Taxonomy" id="2829994"/>
    <lineage>
        <taxon>Bacteria</taxon>
        <taxon>Pseudomonadati</taxon>
        <taxon>Myxococcota</taxon>
        <taxon>Polyangia</taxon>
        <taxon>Polyangiales</taxon>
        <taxon>Polyangiaceae</taxon>
        <taxon>Polyangium</taxon>
    </lineage>
</organism>